<name>A0A0A9G753_ARUDO</name>
<dbReference type="EMBL" id="GBRH01179520">
    <property type="protein sequence ID" value="JAE18376.1"/>
    <property type="molecule type" value="Transcribed_RNA"/>
</dbReference>
<accession>A0A0A9G753</accession>
<proteinExistence type="predicted"/>
<dbReference type="AlphaFoldDB" id="A0A0A9G753"/>
<organism evidence="1">
    <name type="scientific">Arundo donax</name>
    <name type="common">Giant reed</name>
    <name type="synonym">Donax arundinaceus</name>
    <dbReference type="NCBI Taxonomy" id="35708"/>
    <lineage>
        <taxon>Eukaryota</taxon>
        <taxon>Viridiplantae</taxon>
        <taxon>Streptophyta</taxon>
        <taxon>Embryophyta</taxon>
        <taxon>Tracheophyta</taxon>
        <taxon>Spermatophyta</taxon>
        <taxon>Magnoliopsida</taxon>
        <taxon>Liliopsida</taxon>
        <taxon>Poales</taxon>
        <taxon>Poaceae</taxon>
        <taxon>PACMAD clade</taxon>
        <taxon>Arundinoideae</taxon>
        <taxon>Arundineae</taxon>
        <taxon>Arundo</taxon>
    </lineage>
</organism>
<reference evidence="1" key="1">
    <citation type="submission" date="2014-09" db="EMBL/GenBank/DDBJ databases">
        <authorList>
            <person name="Magalhaes I.L.F."/>
            <person name="Oliveira U."/>
            <person name="Santos F.R."/>
            <person name="Vidigal T.H.D.A."/>
            <person name="Brescovit A.D."/>
            <person name="Santos A.J."/>
        </authorList>
    </citation>
    <scope>NUCLEOTIDE SEQUENCE</scope>
    <source>
        <tissue evidence="1">Shoot tissue taken approximately 20 cm above the soil surface</tissue>
    </source>
</reference>
<evidence type="ECO:0000313" key="1">
    <source>
        <dbReference type="EMBL" id="JAE18376.1"/>
    </source>
</evidence>
<sequence>MIFQISSLNFHVLLCDKTKLIALLPLFQALKQVCSK</sequence>
<protein>
    <submittedName>
        <fullName evidence="1">Uncharacterized protein</fullName>
    </submittedName>
</protein>
<reference evidence="1" key="2">
    <citation type="journal article" date="2015" name="Data Brief">
        <title>Shoot transcriptome of the giant reed, Arundo donax.</title>
        <authorList>
            <person name="Barrero R.A."/>
            <person name="Guerrero F.D."/>
            <person name="Moolhuijzen P."/>
            <person name="Goolsby J.A."/>
            <person name="Tidwell J."/>
            <person name="Bellgard S.E."/>
            <person name="Bellgard M.I."/>
        </authorList>
    </citation>
    <scope>NUCLEOTIDE SEQUENCE</scope>
    <source>
        <tissue evidence="1">Shoot tissue taken approximately 20 cm above the soil surface</tissue>
    </source>
</reference>